<name>A0A7W8NRU7_9DEIO</name>
<dbReference type="InterPro" id="IPR045851">
    <property type="entry name" value="AMP-bd_C_sf"/>
</dbReference>
<dbReference type="Gene3D" id="3.30.559.10">
    <property type="entry name" value="Chloramphenicol acetyltransferase-like domain"/>
    <property type="match status" value="1"/>
</dbReference>
<reference evidence="6 7" key="3">
    <citation type="submission" date="2020-08" db="EMBL/GenBank/DDBJ databases">
        <title>Genomic Encyclopedia of Type Strains, Phase IV (KMG-IV): sequencing the most valuable type-strain genomes for metagenomic binning, comparative biology and taxonomic classification.</title>
        <authorList>
            <person name="Goeker M."/>
        </authorList>
    </citation>
    <scope>NUCLEOTIDE SEQUENCE [LARGE SCALE GENOMIC DNA]</scope>
    <source>
        <strain evidence="6 7">DSM 27521</strain>
    </source>
</reference>
<evidence type="ECO:0000256" key="3">
    <source>
        <dbReference type="ARBA" id="ARBA00022553"/>
    </source>
</evidence>
<dbReference type="Proteomes" id="UP000619376">
    <property type="component" value="Unassembled WGS sequence"/>
</dbReference>
<dbReference type="SMART" id="SM00823">
    <property type="entry name" value="PKS_PP"/>
    <property type="match status" value="2"/>
</dbReference>
<reference evidence="5" key="1">
    <citation type="journal article" date="2014" name="Int. J. Syst. Evol. Microbiol.">
        <title>Complete genome of a new Firmicutes species belonging to the dominant human colonic microbiota ('Ruminococcus bicirculans') reveals two chromosomes and a selective capacity to utilize plant glucans.</title>
        <authorList>
            <consortium name="NISC Comparative Sequencing Program"/>
            <person name="Wegmann U."/>
            <person name="Louis P."/>
            <person name="Goesmann A."/>
            <person name="Henrissat B."/>
            <person name="Duncan S.H."/>
            <person name="Flint H.J."/>
        </authorList>
    </citation>
    <scope>NUCLEOTIDE SEQUENCE</scope>
    <source>
        <strain evidence="5">CGMCC 1.18437</strain>
    </source>
</reference>
<keyword evidence="2" id="KW-0596">Phosphopantetheine</keyword>
<dbReference type="PROSITE" id="PS50075">
    <property type="entry name" value="CARRIER"/>
    <property type="match status" value="2"/>
</dbReference>
<dbReference type="EMBL" id="JACHFK010000004">
    <property type="protein sequence ID" value="MBB5376492.1"/>
    <property type="molecule type" value="Genomic_DNA"/>
</dbReference>
<dbReference type="Gene3D" id="1.10.1200.10">
    <property type="entry name" value="ACP-like"/>
    <property type="match status" value="2"/>
</dbReference>
<dbReference type="Gene3D" id="3.40.50.1820">
    <property type="entry name" value="alpha/beta hydrolase"/>
    <property type="match status" value="1"/>
</dbReference>
<keyword evidence="3" id="KW-0597">Phosphoprotein</keyword>
<dbReference type="InterPro" id="IPR000873">
    <property type="entry name" value="AMP-dep_synth/lig_dom"/>
</dbReference>
<dbReference type="InterPro" id="IPR020802">
    <property type="entry name" value="TesA-like"/>
</dbReference>
<dbReference type="InterPro" id="IPR009081">
    <property type="entry name" value="PP-bd_ACP"/>
</dbReference>
<dbReference type="InterPro" id="IPR023213">
    <property type="entry name" value="CAT-like_dom_sf"/>
</dbReference>
<dbReference type="Gene3D" id="3.40.50.12780">
    <property type="entry name" value="N-terminal domain of ligase-like"/>
    <property type="match status" value="1"/>
</dbReference>
<dbReference type="Pfam" id="PF00550">
    <property type="entry name" value="PP-binding"/>
    <property type="match status" value="2"/>
</dbReference>
<comment type="caution">
    <text evidence="6">The sequence shown here is derived from an EMBL/GenBank/DDBJ whole genome shotgun (WGS) entry which is preliminary data.</text>
</comment>
<dbReference type="InterPro" id="IPR010071">
    <property type="entry name" value="AA_adenyl_dom"/>
</dbReference>
<dbReference type="PROSITE" id="PS00455">
    <property type="entry name" value="AMP_BINDING"/>
    <property type="match status" value="1"/>
</dbReference>
<dbReference type="CDD" id="cd05930">
    <property type="entry name" value="A_NRPS"/>
    <property type="match status" value="1"/>
</dbReference>
<dbReference type="InterPro" id="IPR020806">
    <property type="entry name" value="PKS_PP-bd"/>
</dbReference>
<evidence type="ECO:0000313" key="6">
    <source>
        <dbReference type="EMBL" id="MBB5376492.1"/>
    </source>
</evidence>
<evidence type="ECO:0000313" key="5">
    <source>
        <dbReference type="EMBL" id="GHF43631.1"/>
    </source>
</evidence>
<dbReference type="InterPro" id="IPR029058">
    <property type="entry name" value="AB_hydrolase_fold"/>
</dbReference>
<evidence type="ECO:0000313" key="7">
    <source>
        <dbReference type="Proteomes" id="UP000539473"/>
    </source>
</evidence>
<feature type="domain" description="Carrier" evidence="4">
    <location>
        <begin position="1080"/>
        <end position="1157"/>
    </location>
</feature>
<reference evidence="5" key="4">
    <citation type="submission" date="2024-05" db="EMBL/GenBank/DDBJ databases">
        <authorList>
            <person name="Sun Q."/>
            <person name="Zhou Y."/>
        </authorList>
    </citation>
    <scope>NUCLEOTIDE SEQUENCE</scope>
    <source>
        <strain evidence="5">CGMCC 1.18437</strain>
    </source>
</reference>
<dbReference type="PANTHER" id="PTHR45527:SF1">
    <property type="entry name" value="FATTY ACID SYNTHASE"/>
    <property type="match status" value="1"/>
</dbReference>
<evidence type="ECO:0000256" key="2">
    <source>
        <dbReference type="ARBA" id="ARBA00022450"/>
    </source>
</evidence>
<dbReference type="GO" id="GO:0003824">
    <property type="term" value="F:catalytic activity"/>
    <property type="evidence" value="ECO:0007669"/>
    <property type="project" value="InterPro"/>
</dbReference>
<evidence type="ECO:0000256" key="1">
    <source>
        <dbReference type="ARBA" id="ARBA00001957"/>
    </source>
</evidence>
<dbReference type="SUPFAM" id="SSF47336">
    <property type="entry name" value="ACP-like"/>
    <property type="match status" value="2"/>
</dbReference>
<dbReference type="PANTHER" id="PTHR45527">
    <property type="entry name" value="NONRIBOSOMAL PEPTIDE SYNTHETASE"/>
    <property type="match status" value="1"/>
</dbReference>
<organism evidence="6 7">
    <name type="scientific">Deinococcus metalli</name>
    <dbReference type="NCBI Taxonomy" id="1141878"/>
    <lineage>
        <taxon>Bacteria</taxon>
        <taxon>Thermotogati</taxon>
        <taxon>Deinococcota</taxon>
        <taxon>Deinococci</taxon>
        <taxon>Deinococcales</taxon>
        <taxon>Deinococcaceae</taxon>
        <taxon>Deinococcus</taxon>
    </lineage>
</organism>
<sequence>MHIIGISHLHDSPTDAPASRPLTALEADLAGIWHEVLGRAPTQPNDHFFELGGNSLGVGRVAARIEARTGQRVSLPALFGTPTLAGMAAGLQSALDAPDAAAAPLTARLETGPVPASLSQERMWLLHELDAGGTAYSVVGALHLRGALDVAALEDSLRYIVERHEPLRTTFEDRDGLLYQRVNPPEFTVERRSLRGYADSAAQLKAATRDLQTCLQRPFDMREGPMIRVTLFDLADDHHILLLDLPHINSDAWSLGVLLEELIHGYEAQLAGRAPALPELPVQYRDYAVWQREWLRGDTLERLRTYWRAALQDLPALELPLDRPRPPSLTFGGATVWATLPTPLLERLRRVATAENATLFMVMLTAFKVLLSHWTGQTDVAVGTPVAGRSTPGVERMIGVFVNTLVMRSDLAGDPSFREALRRVRDTTVGAFDHQDMPFAQLVTDLQPVRDLSRSPLVQVMFNQINVPMPERSLPGLHLGFVELDRGGAQFDLGCTVTEISGEERVSLEYNTALFAEATMQALLDRFLRLLDEVSRHPDGVVSELPLLSGEERAQLAAWSGEPDLGDEPMDTVPELFEAQVRRTPDAVALRSGSAVITYRELNARANRLARHLRAHGVEGETPVAICLPRSVGAVVATLGVLKAGGAYVPLDPAHPPARLAQLLHDAVPRLLLGTAEVAGQVPTGEMPVLVVPLDGDDTGAAWAAHPADDLGVVTAPDALAYVMYTSGTSGTPKGVQGLHRGVTYRLRWMWDAFPFAAGEVCCLKTSAGFVDSVWELFGPLLAGVPLVLVPEQLLQDPPAFLALLAREEVTRVVLVPSLLRVLLEALENGPPLPCLTLWTASGEPLGTDVVAQFRQTLPHARLLNLYGSTEVAGDATWTEVTADGTVAPSTSFEPIGQPLPGALVYVVDAALRQVPPGTPGELLVGGSGLARGYHGQPDLTATRFVPNPHGPGQVFRTRDRAAFLPDGRLQVLGRLDRQVKVRGVRVEPEDVEARLLTHAQVESCAVTLSRGQDPVLVAYVVLRSPATPTELRAYLAAQLPSPAVPAHVVVLEQLPRTASGKLDRQRLPEPAAGSAAAVPPGTALERRLAELWAELLDVPVEHVGRHDSFFDLGGHSLLAARLVARLEPAFGVRVPLAALFRGPTIADLAAALDAATDNADTPLLVPLNPHGHRPPLFVLHGIGGHLTDLRDLTGPLGADQPLYGLEAVGVDGVTAPLDRVEAMAERYLHEIRRVQPHGPYFLCGHSFGGVVAFELAQQLRDAGEAVGLLALLDTWTPRPQDITPRHVLRGLKRVARTELTRARRSPAAALRWNARRIQVAARLMTEAARDRFTNQAGRAQRNGLPVWFQAVREANLQAVARYRARPLDVPTLLVQAEQRKLIEPLFAWADLIQGPIRVRTVGGTHVSMVGPQHVRQLGEALHHSLIAAQAGSGTWADDSA</sequence>
<dbReference type="InterPro" id="IPR001031">
    <property type="entry name" value="Thioesterase"/>
</dbReference>
<dbReference type="FunFam" id="1.10.1200.10:FF:000016">
    <property type="entry name" value="Non-ribosomal peptide synthase"/>
    <property type="match status" value="1"/>
</dbReference>
<accession>A0A7W8NRU7</accession>
<dbReference type="GO" id="GO:0031177">
    <property type="term" value="F:phosphopantetheine binding"/>
    <property type="evidence" value="ECO:0007669"/>
    <property type="project" value="InterPro"/>
</dbReference>
<evidence type="ECO:0000313" key="8">
    <source>
        <dbReference type="Proteomes" id="UP000619376"/>
    </source>
</evidence>
<proteinExistence type="predicted"/>
<dbReference type="PROSITE" id="PS00012">
    <property type="entry name" value="PHOSPHOPANTETHEINE"/>
    <property type="match status" value="1"/>
</dbReference>
<dbReference type="InterPro" id="IPR042099">
    <property type="entry name" value="ANL_N_sf"/>
</dbReference>
<dbReference type="SMART" id="SM00824">
    <property type="entry name" value="PKS_TE"/>
    <property type="match status" value="1"/>
</dbReference>
<dbReference type="Gene3D" id="3.30.300.30">
    <property type="match status" value="1"/>
</dbReference>
<dbReference type="SUPFAM" id="SSF52777">
    <property type="entry name" value="CoA-dependent acyltransferases"/>
    <property type="match status" value="2"/>
</dbReference>
<dbReference type="RefSeq" id="WP_184111152.1">
    <property type="nucleotide sequence ID" value="NZ_BNAJ01000004.1"/>
</dbReference>
<dbReference type="Pfam" id="PF13193">
    <property type="entry name" value="AMP-binding_C"/>
    <property type="match status" value="1"/>
</dbReference>
<dbReference type="InterPro" id="IPR001242">
    <property type="entry name" value="Condensation_dom"/>
</dbReference>
<dbReference type="Pfam" id="PF00668">
    <property type="entry name" value="Condensation"/>
    <property type="match status" value="1"/>
</dbReference>
<dbReference type="SUPFAM" id="SSF56801">
    <property type="entry name" value="Acetyl-CoA synthetase-like"/>
    <property type="match status" value="1"/>
</dbReference>
<keyword evidence="8" id="KW-1185">Reference proteome</keyword>
<dbReference type="GO" id="GO:0043041">
    <property type="term" value="P:amino acid activation for nonribosomal peptide biosynthetic process"/>
    <property type="evidence" value="ECO:0007669"/>
    <property type="project" value="TreeGrafter"/>
</dbReference>
<gene>
    <name evidence="5" type="ORF">GCM10017781_20090</name>
    <name evidence="6" type="ORF">HNQ07_001956</name>
</gene>
<evidence type="ECO:0000259" key="4">
    <source>
        <dbReference type="PROSITE" id="PS50075"/>
    </source>
</evidence>
<dbReference type="GO" id="GO:0005829">
    <property type="term" value="C:cytosol"/>
    <property type="evidence" value="ECO:0007669"/>
    <property type="project" value="TreeGrafter"/>
</dbReference>
<dbReference type="Proteomes" id="UP000539473">
    <property type="component" value="Unassembled WGS sequence"/>
</dbReference>
<dbReference type="GO" id="GO:0072330">
    <property type="term" value="P:monocarboxylic acid biosynthetic process"/>
    <property type="evidence" value="ECO:0007669"/>
    <property type="project" value="UniProtKB-ARBA"/>
</dbReference>
<dbReference type="Pfam" id="PF00501">
    <property type="entry name" value="AMP-binding"/>
    <property type="match status" value="1"/>
</dbReference>
<dbReference type="GO" id="GO:0044550">
    <property type="term" value="P:secondary metabolite biosynthetic process"/>
    <property type="evidence" value="ECO:0007669"/>
    <property type="project" value="TreeGrafter"/>
</dbReference>
<comment type="cofactor">
    <cofactor evidence="1">
        <name>pantetheine 4'-phosphate</name>
        <dbReference type="ChEBI" id="CHEBI:47942"/>
    </cofactor>
</comment>
<reference evidence="8" key="2">
    <citation type="journal article" date="2019" name="Int. J. Syst. Evol. Microbiol.">
        <title>The Global Catalogue of Microorganisms (GCM) 10K type strain sequencing project: providing services to taxonomists for standard genome sequencing and annotation.</title>
        <authorList>
            <consortium name="The Broad Institute Genomics Platform"/>
            <consortium name="The Broad Institute Genome Sequencing Center for Infectious Disease"/>
            <person name="Wu L."/>
            <person name="Ma J."/>
        </authorList>
    </citation>
    <scope>NUCLEOTIDE SEQUENCE [LARGE SCALE GENOMIC DNA]</scope>
    <source>
        <strain evidence="8">CGMCC 1.18437</strain>
    </source>
</reference>
<dbReference type="SUPFAM" id="SSF53474">
    <property type="entry name" value="alpha/beta-Hydrolases"/>
    <property type="match status" value="1"/>
</dbReference>
<protein>
    <submittedName>
        <fullName evidence="6">Amino acid adenylation domain-containing protein</fullName>
    </submittedName>
</protein>
<dbReference type="Gene3D" id="3.30.559.30">
    <property type="entry name" value="Nonribosomal peptide synthetase, condensation domain"/>
    <property type="match status" value="1"/>
</dbReference>
<dbReference type="InterPro" id="IPR020845">
    <property type="entry name" value="AMP-binding_CS"/>
</dbReference>
<feature type="domain" description="Carrier" evidence="4">
    <location>
        <begin position="20"/>
        <end position="95"/>
    </location>
</feature>
<dbReference type="EMBL" id="BNAJ01000004">
    <property type="protein sequence ID" value="GHF43631.1"/>
    <property type="molecule type" value="Genomic_DNA"/>
</dbReference>
<dbReference type="InterPro" id="IPR006162">
    <property type="entry name" value="Ppantetheine_attach_site"/>
</dbReference>
<dbReference type="NCBIfam" id="TIGR01733">
    <property type="entry name" value="AA-adenyl-dom"/>
    <property type="match status" value="1"/>
</dbReference>
<dbReference type="Pfam" id="PF00975">
    <property type="entry name" value="Thioesterase"/>
    <property type="match status" value="1"/>
</dbReference>
<dbReference type="CDD" id="cd19531">
    <property type="entry name" value="LCL_NRPS-like"/>
    <property type="match status" value="1"/>
</dbReference>
<dbReference type="InterPro" id="IPR036736">
    <property type="entry name" value="ACP-like_sf"/>
</dbReference>
<dbReference type="InterPro" id="IPR025110">
    <property type="entry name" value="AMP-bd_C"/>
</dbReference>